<evidence type="ECO:0000313" key="5">
    <source>
        <dbReference type="Proteomes" id="UP000677228"/>
    </source>
</evidence>
<name>A0A8S2FNE1_9BILA</name>
<evidence type="ECO:0000313" key="3">
    <source>
        <dbReference type="EMBL" id="CAF1520781.1"/>
    </source>
</evidence>
<dbReference type="Proteomes" id="UP000677228">
    <property type="component" value="Unassembled WGS sequence"/>
</dbReference>
<feature type="domain" description="Laminin G" evidence="2">
    <location>
        <begin position="57"/>
        <end position="203"/>
    </location>
</feature>
<dbReference type="CDD" id="cd00110">
    <property type="entry name" value="LamG"/>
    <property type="match status" value="1"/>
</dbReference>
<dbReference type="AlphaFoldDB" id="A0A8S2FNE1"/>
<dbReference type="SUPFAM" id="SSF49899">
    <property type="entry name" value="Concanavalin A-like lectins/glucanases"/>
    <property type="match status" value="1"/>
</dbReference>
<dbReference type="EMBL" id="CAJOBA010058402">
    <property type="protein sequence ID" value="CAF4307696.1"/>
    <property type="molecule type" value="Genomic_DNA"/>
</dbReference>
<evidence type="ECO:0000259" key="2">
    <source>
        <dbReference type="PROSITE" id="PS50025"/>
    </source>
</evidence>
<accession>A0A8S2FNE1</accession>
<evidence type="ECO:0000313" key="4">
    <source>
        <dbReference type="EMBL" id="CAF4307696.1"/>
    </source>
</evidence>
<proteinExistence type="predicted"/>
<dbReference type="EMBL" id="CAJNOK010036262">
    <property type="protein sequence ID" value="CAF1520781.1"/>
    <property type="molecule type" value="Genomic_DNA"/>
</dbReference>
<comment type="caution">
    <text evidence="3">The sequence shown here is derived from an EMBL/GenBank/DDBJ whole genome shotgun (WGS) entry which is preliminary data.</text>
</comment>
<gene>
    <name evidence="3" type="ORF">OVA965_LOCUS37776</name>
    <name evidence="4" type="ORF">TMI583_LOCUS38893</name>
</gene>
<sequence>LLPFHKKLNHFKGLVYLGALPDSLRHSNPCRHKREQCINIYPSNYTCICLNCSQGEPYVGAFSKQSYIKHPPLEPKKSEEFLLELWFLTQEYNGILLYSVGFQEKTHLLLHLQRGLLTLNVLLSTQSLTIRSRYPVELMKWHRCILRIYGQKFSLYVNNEVPVDGYAIFAKSSLWPRKTTYIGGIPQGKLSPGLHGLHGAIQR</sequence>
<protein>
    <recommendedName>
        <fullName evidence="2">Laminin G domain-containing protein</fullName>
    </recommendedName>
</protein>
<dbReference type="Gene3D" id="2.60.120.200">
    <property type="match status" value="1"/>
</dbReference>
<comment type="caution">
    <text evidence="1">Lacks conserved residue(s) required for the propagation of feature annotation.</text>
</comment>
<reference evidence="3" key="1">
    <citation type="submission" date="2021-02" db="EMBL/GenBank/DDBJ databases">
        <authorList>
            <person name="Nowell W R."/>
        </authorList>
    </citation>
    <scope>NUCLEOTIDE SEQUENCE</scope>
</reference>
<dbReference type="InterPro" id="IPR013320">
    <property type="entry name" value="ConA-like_dom_sf"/>
</dbReference>
<dbReference type="Pfam" id="PF02210">
    <property type="entry name" value="Laminin_G_2"/>
    <property type="match status" value="1"/>
</dbReference>
<dbReference type="InterPro" id="IPR001791">
    <property type="entry name" value="Laminin_G"/>
</dbReference>
<feature type="non-terminal residue" evidence="3">
    <location>
        <position position="203"/>
    </location>
</feature>
<evidence type="ECO:0000256" key="1">
    <source>
        <dbReference type="PROSITE-ProRule" id="PRU00122"/>
    </source>
</evidence>
<dbReference type="Proteomes" id="UP000682733">
    <property type="component" value="Unassembled WGS sequence"/>
</dbReference>
<dbReference type="PROSITE" id="PS50025">
    <property type="entry name" value="LAM_G_DOMAIN"/>
    <property type="match status" value="1"/>
</dbReference>
<feature type="non-terminal residue" evidence="3">
    <location>
        <position position="1"/>
    </location>
</feature>
<organism evidence="3 5">
    <name type="scientific">Didymodactylos carnosus</name>
    <dbReference type="NCBI Taxonomy" id="1234261"/>
    <lineage>
        <taxon>Eukaryota</taxon>
        <taxon>Metazoa</taxon>
        <taxon>Spiralia</taxon>
        <taxon>Gnathifera</taxon>
        <taxon>Rotifera</taxon>
        <taxon>Eurotatoria</taxon>
        <taxon>Bdelloidea</taxon>
        <taxon>Philodinida</taxon>
        <taxon>Philodinidae</taxon>
        <taxon>Didymodactylos</taxon>
    </lineage>
</organism>
<dbReference type="SMART" id="SM00282">
    <property type="entry name" value="LamG"/>
    <property type="match status" value="1"/>
</dbReference>